<evidence type="ECO:0000259" key="5">
    <source>
        <dbReference type="SMART" id="SM01350"/>
    </source>
</evidence>
<dbReference type="InterPro" id="IPR008927">
    <property type="entry name" value="6-PGluconate_DH-like_C_sf"/>
</dbReference>
<accession>A0A1F6TWD2</accession>
<dbReference type="Proteomes" id="UP000179037">
    <property type="component" value="Unassembled WGS sequence"/>
</dbReference>
<feature type="domain" description="6-phosphogluconate dehydrogenase C-terminal" evidence="5">
    <location>
        <begin position="172"/>
        <end position="301"/>
    </location>
</feature>
<protein>
    <submittedName>
        <fullName evidence="6">6-phosphogluconate dehydrogenase (Decarboxylating)</fullName>
    </submittedName>
</protein>
<dbReference type="NCBIfam" id="NF007161">
    <property type="entry name" value="PRK09599.1"/>
    <property type="match status" value="1"/>
</dbReference>
<evidence type="ECO:0000313" key="6">
    <source>
        <dbReference type="EMBL" id="OGI49431.1"/>
    </source>
</evidence>
<dbReference type="Pfam" id="PF03446">
    <property type="entry name" value="NAD_binding_2"/>
    <property type="match status" value="1"/>
</dbReference>
<dbReference type="PRINTS" id="PR00076">
    <property type="entry name" value="6PGDHDRGNASE"/>
</dbReference>
<comment type="similarity">
    <text evidence="2">Belongs to the 6-phosphogluconate dehydrogenase family.</text>
</comment>
<dbReference type="GO" id="GO:0004616">
    <property type="term" value="F:phosphogluconate dehydrogenase (decarboxylating) activity"/>
    <property type="evidence" value="ECO:0007669"/>
    <property type="project" value="InterPro"/>
</dbReference>
<dbReference type="STRING" id="1817768.A3A87_04335"/>
<organism evidence="6 7">
    <name type="scientific">Candidatus Muproteobacteria bacterium RIFCSPLOWO2_01_FULL_60_18</name>
    <dbReference type="NCBI Taxonomy" id="1817768"/>
    <lineage>
        <taxon>Bacteria</taxon>
        <taxon>Pseudomonadati</taxon>
        <taxon>Pseudomonadota</taxon>
        <taxon>Candidatus Muproteobacteria</taxon>
    </lineage>
</organism>
<proteinExistence type="inferred from homology"/>
<reference evidence="6 7" key="1">
    <citation type="journal article" date="2016" name="Nat. Commun.">
        <title>Thousands of microbial genomes shed light on interconnected biogeochemical processes in an aquifer system.</title>
        <authorList>
            <person name="Anantharaman K."/>
            <person name="Brown C.T."/>
            <person name="Hug L.A."/>
            <person name="Sharon I."/>
            <person name="Castelle C.J."/>
            <person name="Probst A.J."/>
            <person name="Thomas B.C."/>
            <person name="Singh A."/>
            <person name="Wilkins M.J."/>
            <person name="Karaoz U."/>
            <person name="Brodie E.L."/>
            <person name="Williams K.H."/>
            <person name="Hubbard S.S."/>
            <person name="Banfield J.F."/>
        </authorList>
    </citation>
    <scope>NUCLEOTIDE SEQUENCE [LARGE SCALE GENOMIC DNA]</scope>
</reference>
<dbReference type="EMBL" id="MFTC01000099">
    <property type="protein sequence ID" value="OGI49431.1"/>
    <property type="molecule type" value="Genomic_DNA"/>
</dbReference>
<evidence type="ECO:0000256" key="4">
    <source>
        <dbReference type="ARBA" id="ARBA00023064"/>
    </source>
</evidence>
<dbReference type="AlphaFoldDB" id="A0A1F6TWD2"/>
<dbReference type="Pfam" id="PF00393">
    <property type="entry name" value="6PGD"/>
    <property type="match status" value="1"/>
</dbReference>
<dbReference type="PROSITE" id="PS00895">
    <property type="entry name" value="3_HYDROXYISOBUT_DH"/>
    <property type="match status" value="1"/>
</dbReference>
<dbReference type="Gene3D" id="3.40.50.720">
    <property type="entry name" value="NAD(P)-binding Rossmann-like Domain"/>
    <property type="match status" value="1"/>
</dbReference>
<comment type="caution">
    <text evidence="6">The sequence shown here is derived from an EMBL/GenBank/DDBJ whole genome shotgun (WGS) entry which is preliminary data.</text>
</comment>
<dbReference type="InterPro" id="IPR002204">
    <property type="entry name" value="3-OH-isobutyrate_DH-rel_CS"/>
</dbReference>
<dbReference type="GO" id="GO:0006098">
    <property type="term" value="P:pentose-phosphate shunt"/>
    <property type="evidence" value="ECO:0007669"/>
    <property type="project" value="UniProtKB-UniPathway"/>
</dbReference>
<gene>
    <name evidence="6" type="ORF">A3A87_04335</name>
</gene>
<dbReference type="PANTHER" id="PTHR11811">
    <property type="entry name" value="6-PHOSPHOGLUCONATE DEHYDROGENASE"/>
    <property type="match status" value="1"/>
</dbReference>
<dbReference type="SUPFAM" id="SSF48179">
    <property type="entry name" value="6-phosphogluconate dehydrogenase C-terminal domain-like"/>
    <property type="match status" value="1"/>
</dbReference>
<sequence length="306" mass="33258">MTVELGLIGLGRMGANMARRLRKGGVEVVAWNRDAKVTRDLAKETGLKAAASLEALISQLKSPRIVWLMLPAGEVTQQHIDKLSTLLSPGDIVVDGANSYYKDSMRRGQALAAKKLQFIDAGVSGGVWGLENGYALMLGGEKAAVDRLKSVIKVLAPGPDKGWLHCGPVGAGHFVKMVHNGIEYGMMQAYAEGFALMKARQDFKLDLGAISEMWRHGSVVRSWLLDLTAEFLKSDQELKDIAPFVADSGEGRWTALEGIEQGVPTPVMSLALMMRFASQGKDEYADKLLAMMRRGFGGHATKENKK</sequence>
<evidence type="ECO:0000256" key="2">
    <source>
        <dbReference type="ARBA" id="ARBA00008419"/>
    </source>
</evidence>
<dbReference type="InterPro" id="IPR006115">
    <property type="entry name" value="6PGDH_NADP-bd"/>
</dbReference>
<dbReference type="SUPFAM" id="SSF51735">
    <property type="entry name" value="NAD(P)-binding Rossmann-fold domains"/>
    <property type="match status" value="1"/>
</dbReference>
<dbReference type="InterPro" id="IPR004849">
    <property type="entry name" value="6DGDH_YqeC"/>
</dbReference>
<dbReference type="GO" id="GO:0019521">
    <property type="term" value="P:D-gluconate metabolic process"/>
    <property type="evidence" value="ECO:0007669"/>
    <property type="project" value="UniProtKB-KW"/>
</dbReference>
<keyword evidence="3" id="KW-0560">Oxidoreductase</keyword>
<dbReference type="UniPathway" id="UPA00115"/>
<evidence type="ECO:0000256" key="1">
    <source>
        <dbReference type="ARBA" id="ARBA00004959"/>
    </source>
</evidence>
<keyword evidence="4" id="KW-0311">Gluconate utilization</keyword>
<dbReference type="GO" id="GO:0050661">
    <property type="term" value="F:NADP binding"/>
    <property type="evidence" value="ECO:0007669"/>
    <property type="project" value="InterPro"/>
</dbReference>
<dbReference type="InterPro" id="IPR006183">
    <property type="entry name" value="Pgluconate_DH"/>
</dbReference>
<dbReference type="GO" id="GO:0016054">
    <property type="term" value="P:organic acid catabolic process"/>
    <property type="evidence" value="ECO:0007669"/>
    <property type="project" value="UniProtKB-ARBA"/>
</dbReference>
<dbReference type="InterPro" id="IPR036291">
    <property type="entry name" value="NAD(P)-bd_dom_sf"/>
</dbReference>
<dbReference type="Gene3D" id="1.10.1040.10">
    <property type="entry name" value="N-(1-d-carboxylethyl)-l-norvaline Dehydrogenase, domain 2"/>
    <property type="match status" value="1"/>
</dbReference>
<dbReference type="SMART" id="SM01350">
    <property type="entry name" value="6PGD"/>
    <property type="match status" value="1"/>
</dbReference>
<evidence type="ECO:0000256" key="3">
    <source>
        <dbReference type="ARBA" id="ARBA00023002"/>
    </source>
</evidence>
<dbReference type="InterPro" id="IPR006114">
    <property type="entry name" value="6PGDH_C"/>
</dbReference>
<dbReference type="NCBIfam" id="TIGR00872">
    <property type="entry name" value="gnd_rel"/>
    <property type="match status" value="1"/>
</dbReference>
<evidence type="ECO:0000313" key="7">
    <source>
        <dbReference type="Proteomes" id="UP000179037"/>
    </source>
</evidence>
<comment type="pathway">
    <text evidence="1">Carbohydrate degradation; pentose phosphate pathway.</text>
</comment>
<dbReference type="InterPro" id="IPR013328">
    <property type="entry name" value="6PGD_dom2"/>
</dbReference>
<name>A0A1F6TWD2_9PROT</name>